<sequence>MGSFEEQRLIQMVQDFMEFESPTKPISVSSSDHTCQSSYFSLKELVGSGVSDAENVVLELVLKYMKNVRFEKKITSINKWIVMKLRVDGYDASLCKTKTSWITKESFQGGDYEYIDIMLRRDIDKDSNGGGGGSMRLIVDIDFKSQFELARPTKTYKNLLMSLPSIFVGSEEKVLKIVSLLCSAAKESLKESGLHIPPWRKTTYMQSKWLSQHCQKEQISTTTTTTTTTKVSTSSVVTSLCNKWPPPIVKINPKRRDWGSGSALTSQISNKSINCC</sequence>
<dbReference type="EMBL" id="JBBNAE010000007">
    <property type="protein sequence ID" value="KAK9110415.1"/>
    <property type="molecule type" value="Genomic_DNA"/>
</dbReference>
<keyword evidence="2" id="KW-1185">Reference proteome</keyword>
<name>A0AAP0I870_9MAGN</name>
<evidence type="ECO:0000313" key="2">
    <source>
        <dbReference type="Proteomes" id="UP001417504"/>
    </source>
</evidence>
<dbReference type="PANTHER" id="PTHR31579">
    <property type="entry name" value="OS03G0796600 PROTEIN"/>
    <property type="match status" value="1"/>
</dbReference>
<protein>
    <submittedName>
        <fullName evidence="1">Uncharacterized protein</fullName>
    </submittedName>
</protein>
<proteinExistence type="predicted"/>
<evidence type="ECO:0000313" key="1">
    <source>
        <dbReference type="EMBL" id="KAK9110415.1"/>
    </source>
</evidence>
<dbReference type="InterPro" id="IPR006502">
    <property type="entry name" value="PDDEXK-like"/>
</dbReference>
<dbReference type="PANTHER" id="PTHR31579:SF34">
    <property type="entry name" value="T14N5.3 PROTEIN"/>
    <property type="match status" value="1"/>
</dbReference>
<dbReference type="AlphaFoldDB" id="A0AAP0I870"/>
<gene>
    <name evidence="1" type="ORF">Sjap_018475</name>
</gene>
<dbReference type="NCBIfam" id="TIGR01615">
    <property type="entry name" value="A_thal_3542"/>
    <property type="match status" value="1"/>
</dbReference>
<dbReference type="Pfam" id="PF04720">
    <property type="entry name" value="PDDEXK_6"/>
    <property type="match status" value="1"/>
</dbReference>
<organism evidence="1 2">
    <name type="scientific">Stephania japonica</name>
    <dbReference type="NCBI Taxonomy" id="461633"/>
    <lineage>
        <taxon>Eukaryota</taxon>
        <taxon>Viridiplantae</taxon>
        <taxon>Streptophyta</taxon>
        <taxon>Embryophyta</taxon>
        <taxon>Tracheophyta</taxon>
        <taxon>Spermatophyta</taxon>
        <taxon>Magnoliopsida</taxon>
        <taxon>Ranunculales</taxon>
        <taxon>Menispermaceae</taxon>
        <taxon>Menispermoideae</taxon>
        <taxon>Cissampelideae</taxon>
        <taxon>Stephania</taxon>
    </lineage>
</organism>
<accession>A0AAP0I870</accession>
<comment type="caution">
    <text evidence="1">The sequence shown here is derived from an EMBL/GenBank/DDBJ whole genome shotgun (WGS) entry which is preliminary data.</text>
</comment>
<reference evidence="1 2" key="1">
    <citation type="submission" date="2024-01" db="EMBL/GenBank/DDBJ databases">
        <title>Genome assemblies of Stephania.</title>
        <authorList>
            <person name="Yang L."/>
        </authorList>
    </citation>
    <scope>NUCLEOTIDE SEQUENCE [LARGE SCALE GENOMIC DNA]</scope>
    <source>
        <strain evidence="1">QJT</strain>
        <tissue evidence="1">Leaf</tissue>
    </source>
</reference>
<dbReference type="Proteomes" id="UP001417504">
    <property type="component" value="Unassembled WGS sequence"/>
</dbReference>